<evidence type="ECO:0000256" key="1">
    <source>
        <dbReference type="ARBA" id="ARBA00009437"/>
    </source>
</evidence>
<dbReference type="PANTHER" id="PTHR30427:SF1">
    <property type="entry name" value="TRANSCRIPTIONAL ACTIVATOR PROTEIN LYSR"/>
    <property type="match status" value="1"/>
</dbReference>
<evidence type="ECO:0000256" key="4">
    <source>
        <dbReference type="ARBA" id="ARBA00023163"/>
    </source>
</evidence>
<dbReference type="GO" id="GO:0043565">
    <property type="term" value="F:sequence-specific DNA binding"/>
    <property type="evidence" value="ECO:0007669"/>
    <property type="project" value="TreeGrafter"/>
</dbReference>
<evidence type="ECO:0000259" key="5">
    <source>
        <dbReference type="PROSITE" id="PS50931"/>
    </source>
</evidence>
<accession>V8QVI6</accession>
<keyword evidence="7" id="KW-1185">Reference proteome</keyword>
<keyword evidence="2" id="KW-0805">Transcription regulation</keyword>
<organism evidence="6 7">
    <name type="scientific">Advenella kashmirensis W13003</name>
    <dbReference type="NCBI Taxonomy" id="1424334"/>
    <lineage>
        <taxon>Bacteria</taxon>
        <taxon>Pseudomonadati</taxon>
        <taxon>Pseudomonadota</taxon>
        <taxon>Betaproteobacteria</taxon>
        <taxon>Burkholderiales</taxon>
        <taxon>Alcaligenaceae</taxon>
    </lineage>
</organism>
<dbReference type="Pfam" id="PF00126">
    <property type="entry name" value="HTH_1"/>
    <property type="match status" value="1"/>
</dbReference>
<dbReference type="InterPro" id="IPR005119">
    <property type="entry name" value="LysR_subst-bd"/>
</dbReference>
<evidence type="ECO:0000313" key="6">
    <source>
        <dbReference type="EMBL" id="ETF03951.1"/>
    </source>
</evidence>
<proteinExistence type="inferred from homology"/>
<dbReference type="GO" id="GO:0009089">
    <property type="term" value="P:lysine biosynthetic process via diaminopimelate"/>
    <property type="evidence" value="ECO:0007669"/>
    <property type="project" value="TreeGrafter"/>
</dbReference>
<dbReference type="InterPro" id="IPR036388">
    <property type="entry name" value="WH-like_DNA-bd_sf"/>
</dbReference>
<dbReference type="SUPFAM" id="SSF46785">
    <property type="entry name" value="Winged helix' DNA-binding domain"/>
    <property type="match status" value="1"/>
</dbReference>
<reference evidence="6 7" key="1">
    <citation type="journal article" date="2014" name="Genome Announc.">
        <title>Draft Genome Sequence of Advenella kashmirensis Strain W13003, a Polycyclic Aromatic Hydrocarbon-Degrading Bacterium.</title>
        <authorList>
            <person name="Wang X."/>
            <person name="Jin D."/>
            <person name="Zhou L."/>
            <person name="Wu L."/>
            <person name="An W."/>
            <person name="Zhao L."/>
        </authorList>
    </citation>
    <scope>NUCLEOTIDE SEQUENCE [LARGE SCALE GENOMIC DNA]</scope>
    <source>
        <strain evidence="6 7">W13003</strain>
    </source>
</reference>
<dbReference type="eggNOG" id="COG0583">
    <property type="taxonomic scope" value="Bacteria"/>
</dbReference>
<dbReference type="PATRIC" id="fig|1424334.3.peg.357"/>
<gene>
    <name evidence="6" type="ORF">W822_01810</name>
</gene>
<name>V8QVI6_9BURK</name>
<dbReference type="InterPro" id="IPR000847">
    <property type="entry name" value="LysR_HTH_N"/>
</dbReference>
<sequence>MSRALSFPQIEAFKAVVLTGTTVAAARMLHTTQPTVSRLINQAQSATGLKLLVNDRGRLQLTREGRHLFEIIQANFQGIGRIEQAVAALRESGAGVFRVAATPSLGQSLLPAAMERFAQHYPQVRFNVQTLGRRQIEDGLRLGLYDIALTNSLPDGAEFEGTAVHKAQAVCVSSLNHPFAKRDDVTVADLKDQVLISLPGDDALEMELQEAFRKKGMVHSTKIETIYTSTICIYASRGLGVGIVNPYMASVFRDRLCIRNFRPKIRVTTYAVFARFMPQSELAQHFLQNVVESCEVEQFGV</sequence>
<dbReference type="EMBL" id="AYXT01000001">
    <property type="protein sequence ID" value="ETF03951.1"/>
    <property type="molecule type" value="Genomic_DNA"/>
</dbReference>
<protein>
    <submittedName>
        <fullName evidence="6">LysR family transcriptional regulator</fullName>
    </submittedName>
</protein>
<feature type="domain" description="HTH lysR-type" evidence="5">
    <location>
        <begin position="5"/>
        <end position="62"/>
    </location>
</feature>
<dbReference type="Proteomes" id="UP000018733">
    <property type="component" value="Unassembled WGS sequence"/>
</dbReference>
<keyword evidence="3" id="KW-0238">DNA-binding</keyword>
<dbReference type="HOGENOM" id="CLU_039613_6_3_4"/>
<comment type="similarity">
    <text evidence="1">Belongs to the LysR transcriptional regulatory family.</text>
</comment>
<dbReference type="Gene3D" id="3.40.190.290">
    <property type="match status" value="1"/>
</dbReference>
<dbReference type="AlphaFoldDB" id="V8QVI6"/>
<dbReference type="GO" id="GO:0003700">
    <property type="term" value="F:DNA-binding transcription factor activity"/>
    <property type="evidence" value="ECO:0007669"/>
    <property type="project" value="InterPro"/>
</dbReference>
<dbReference type="OrthoDB" id="8849678at2"/>
<dbReference type="PROSITE" id="PS50931">
    <property type="entry name" value="HTH_LYSR"/>
    <property type="match status" value="1"/>
</dbReference>
<evidence type="ECO:0000256" key="3">
    <source>
        <dbReference type="ARBA" id="ARBA00023125"/>
    </source>
</evidence>
<keyword evidence="4" id="KW-0804">Transcription</keyword>
<dbReference type="Gene3D" id="1.10.10.10">
    <property type="entry name" value="Winged helix-like DNA-binding domain superfamily/Winged helix DNA-binding domain"/>
    <property type="match status" value="1"/>
</dbReference>
<dbReference type="STRING" id="1424334.W822_01810"/>
<comment type="caution">
    <text evidence="6">The sequence shown here is derived from an EMBL/GenBank/DDBJ whole genome shotgun (WGS) entry which is preliminary data.</text>
</comment>
<dbReference type="Pfam" id="PF03466">
    <property type="entry name" value="LysR_substrate"/>
    <property type="match status" value="1"/>
</dbReference>
<dbReference type="RefSeq" id="WP_024003430.1">
    <property type="nucleotide sequence ID" value="NZ_KI650979.1"/>
</dbReference>
<dbReference type="InterPro" id="IPR036390">
    <property type="entry name" value="WH_DNA-bd_sf"/>
</dbReference>
<evidence type="ECO:0000313" key="7">
    <source>
        <dbReference type="Proteomes" id="UP000018733"/>
    </source>
</evidence>
<dbReference type="PANTHER" id="PTHR30427">
    <property type="entry name" value="TRANSCRIPTIONAL ACTIVATOR PROTEIN LYSR"/>
    <property type="match status" value="1"/>
</dbReference>
<dbReference type="GO" id="GO:0010628">
    <property type="term" value="P:positive regulation of gene expression"/>
    <property type="evidence" value="ECO:0007669"/>
    <property type="project" value="TreeGrafter"/>
</dbReference>
<dbReference type="SUPFAM" id="SSF53850">
    <property type="entry name" value="Periplasmic binding protein-like II"/>
    <property type="match status" value="1"/>
</dbReference>
<evidence type="ECO:0000256" key="2">
    <source>
        <dbReference type="ARBA" id="ARBA00023015"/>
    </source>
</evidence>